<evidence type="ECO:0000313" key="4">
    <source>
        <dbReference type="Proteomes" id="UP001321475"/>
    </source>
</evidence>
<keyword evidence="2" id="KW-0812">Transmembrane</keyword>
<feature type="region of interest" description="Disordered" evidence="1">
    <location>
        <begin position="169"/>
        <end position="276"/>
    </location>
</feature>
<dbReference type="Pfam" id="PF09534">
    <property type="entry name" value="Trp_oprn_chp"/>
    <property type="match status" value="1"/>
</dbReference>
<sequence>MTGESSAGHGPQHGPSVAARRPDRRTTILGLLVLGGLALLVAVPTWLQTTGSSPIDPSVEVTVTGTDAAPGVGAAALVVLAAGLALGLVGRFARWLVLLVAAVGGVVVVASALAVLLDPRPVARSAAADATGVTVLTSDVQVGFAAWAAVAVGVLVVVLVAAAARAATTWPAGSSRHERTSGPGATDGASPVGDGASRPDAPRGGAAGPAGEGTSSGTGSASGDPSRDPARDRDRQSDVHGDHHPDPGPDGADGVTDDPAALWDAITRGEPEDERG</sequence>
<organism evidence="3 4">
    <name type="scientific">Paraoerskovia sediminicola</name>
    <dbReference type="NCBI Taxonomy" id="1138587"/>
    <lineage>
        <taxon>Bacteria</taxon>
        <taxon>Bacillati</taxon>
        <taxon>Actinomycetota</taxon>
        <taxon>Actinomycetes</taxon>
        <taxon>Micrococcales</taxon>
        <taxon>Cellulomonadaceae</taxon>
        <taxon>Paraoerskovia</taxon>
    </lineage>
</organism>
<accession>A0ABN6XIU6</accession>
<keyword evidence="4" id="KW-1185">Reference proteome</keyword>
<evidence type="ECO:0000313" key="3">
    <source>
        <dbReference type="EMBL" id="BDZ43530.1"/>
    </source>
</evidence>
<feature type="region of interest" description="Disordered" evidence="1">
    <location>
        <begin position="1"/>
        <end position="20"/>
    </location>
</feature>
<feature type="compositionally biased region" description="Gly residues" evidence="1">
    <location>
        <begin position="205"/>
        <end position="216"/>
    </location>
</feature>
<evidence type="ECO:0000256" key="1">
    <source>
        <dbReference type="SAM" id="MobiDB-lite"/>
    </source>
</evidence>
<feature type="compositionally biased region" description="Low complexity" evidence="1">
    <location>
        <begin position="249"/>
        <end position="261"/>
    </location>
</feature>
<keyword evidence="2" id="KW-0472">Membrane</keyword>
<feature type="compositionally biased region" description="Basic and acidic residues" evidence="1">
    <location>
        <begin position="267"/>
        <end position="276"/>
    </location>
</feature>
<gene>
    <name evidence="3" type="ORF">GCM10025865_28290</name>
</gene>
<dbReference type="InterPro" id="IPR019051">
    <property type="entry name" value="Trp_biosyn_TM_oprn/chp"/>
</dbReference>
<evidence type="ECO:0000256" key="2">
    <source>
        <dbReference type="SAM" id="Phobius"/>
    </source>
</evidence>
<dbReference type="Proteomes" id="UP001321475">
    <property type="component" value="Chromosome"/>
</dbReference>
<keyword evidence="2" id="KW-1133">Transmembrane helix</keyword>
<feature type="compositionally biased region" description="Basic and acidic residues" evidence="1">
    <location>
        <begin position="225"/>
        <end position="247"/>
    </location>
</feature>
<evidence type="ECO:0008006" key="5">
    <source>
        <dbReference type="Google" id="ProtNLM"/>
    </source>
</evidence>
<feature type="transmembrane region" description="Helical" evidence="2">
    <location>
        <begin position="96"/>
        <end position="117"/>
    </location>
</feature>
<proteinExistence type="predicted"/>
<feature type="transmembrane region" description="Helical" evidence="2">
    <location>
        <begin position="28"/>
        <end position="48"/>
    </location>
</feature>
<reference evidence="4" key="1">
    <citation type="journal article" date="2019" name="Int. J. Syst. Evol. Microbiol.">
        <title>The Global Catalogue of Microorganisms (GCM) 10K type strain sequencing project: providing services to taxonomists for standard genome sequencing and annotation.</title>
        <authorList>
            <consortium name="The Broad Institute Genomics Platform"/>
            <consortium name="The Broad Institute Genome Sequencing Center for Infectious Disease"/>
            <person name="Wu L."/>
            <person name="Ma J."/>
        </authorList>
    </citation>
    <scope>NUCLEOTIDE SEQUENCE [LARGE SCALE GENOMIC DNA]</scope>
    <source>
        <strain evidence="4">NBRC 108565</strain>
    </source>
</reference>
<name>A0ABN6XIU6_9CELL</name>
<feature type="transmembrane region" description="Helical" evidence="2">
    <location>
        <begin position="68"/>
        <end position="89"/>
    </location>
</feature>
<dbReference type="EMBL" id="AP027729">
    <property type="protein sequence ID" value="BDZ43530.1"/>
    <property type="molecule type" value="Genomic_DNA"/>
</dbReference>
<protein>
    <recommendedName>
        <fullName evidence="5">Tryptophan-associated transmembrane protein (Trp_oprn_chp)</fullName>
    </recommendedName>
</protein>
<feature type="transmembrane region" description="Helical" evidence="2">
    <location>
        <begin position="144"/>
        <end position="167"/>
    </location>
</feature>
<feature type="compositionally biased region" description="Low complexity" evidence="1">
    <location>
        <begin position="195"/>
        <end position="204"/>
    </location>
</feature>